<dbReference type="SUPFAM" id="SSF81321">
    <property type="entry name" value="Family A G protein-coupled receptor-like"/>
    <property type="match status" value="1"/>
</dbReference>
<keyword evidence="2" id="KW-1003">Cell membrane</keyword>
<dbReference type="GO" id="GO:0005886">
    <property type="term" value="C:plasma membrane"/>
    <property type="evidence" value="ECO:0007669"/>
    <property type="project" value="UniProtKB-SubCell"/>
</dbReference>
<comment type="subcellular location">
    <subcellularLocation>
        <location evidence="1">Cell membrane</location>
        <topology evidence="1">Multi-pass membrane protein</topology>
    </subcellularLocation>
</comment>
<dbReference type="PANTHER" id="PTHR24228">
    <property type="entry name" value="B2 BRADYKININ RECEPTOR/ANGIOTENSIN II RECEPTOR"/>
    <property type="match status" value="1"/>
</dbReference>
<dbReference type="AlphaFoldDB" id="A0A401NTY6"/>
<dbReference type="PRINTS" id="PR00237">
    <property type="entry name" value="GPCRRHODOPSN"/>
</dbReference>
<keyword evidence="4 9" id="KW-1133">Transmembrane helix</keyword>
<keyword evidence="6 9" id="KW-0472">Membrane</keyword>
<feature type="transmembrane region" description="Helical" evidence="9">
    <location>
        <begin position="125"/>
        <end position="150"/>
    </location>
</feature>
<proteinExistence type="predicted"/>
<gene>
    <name evidence="11" type="ORF">scyTo_0007524</name>
</gene>
<evidence type="ECO:0000313" key="11">
    <source>
        <dbReference type="EMBL" id="GCB64345.1"/>
    </source>
</evidence>
<keyword evidence="12" id="KW-1185">Reference proteome</keyword>
<dbReference type="InterPro" id="IPR017452">
    <property type="entry name" value="GPCR_Rhodpsn_7TM"/>
</dbReference>
<dbReference type="PANTHER" id="PTHR24228:SF55">
    <property type="entry name" value="G-PROTEIN COUPLED RECEPTOR 75-RELATED"/>
    <property type="match status" value="1"/>
</dbReference>
<dbReference type="InterPro" id="IPR000276">
    <property type="entry name" value="GPCR_Rhodpsn"/>
</dbReference>
<dbReference type="Pfam" id="PF00001">
    <property type="entry name" value="7tm_1"/>
    <property type="match status" value="1"/>
</dbReference>
<evidence type="ECO:0000256" key="2">
    <source>
        <dbReference type="ARBA" id="ARBA00022475"/>
    </source>
</evidence>
<feature type="transmembrane region" description="Helical" evidence="9">
    <location>
        <begin position="348"/>
        <end position="371"/>
    </location>
</feature>
<protein>
    <recommendedName>
        <fullName evidence="10">G-protein coupled receptors family 1 profile domain-containing protein</fullName>
    </recommendedName>
</protein>
<evidence type="ECO:0000256" key="5">
    <source>
        <dbReference type="ARBA" id="ARBA00023040"/>
    </source>
</evidence>
<evidence type="ECO:0000256" key="7">
    <source>
        <dbReference type="ARBA" id="ARBA00023170"/>
    </source>
</evidence>
<keyword evidence="5" id="KW-0297">G-protein coupled receptor</keyword>
<dbReference type="OMA" id="GAVHPMD"/>
<feature type="transmembrane region" description="Helical" evidence="9">
    <location>
        <begin position="209"/>
        <end position="232"/>
    </location>
</feature>
<evidence type="ECO:0000256" key="1">
    <source>
        <dbReference type="ARBA" id="ARBA00004651"/>
    </source>
</evidence>
<feature type="transmembrane region" description="Helical" evidence="9">
    <location>
        <begin position="53"/>
        <end position="75"/>
    </location>
</feature>
<evidence type="ECO:0000256" key="3">
    <source>
        <dbReference type="ARBA" id="ARBA00022692"/>
    </source>
</evidence>
<dbReference type="OrthoDB" id="8732677at2759"/>
<evidence type="ECO:0000313" key="12">
    <source>
        <dbReference type="Proteomes" id="UP000288216"/>
    </source>
</evidence>
<keyword evidence="8" id="KW-0807">Transducer</keyword>
<keyword evidence="3 9" id="KW-0812">Transmembrane</keyword>
<dbReference type="Proteomes" id="UP000288216">
    <property type="component" value="Unassembled WGS sequence"/>
</dbReference>
<evidence type="ECO:0000256" key="8">
    <source>
        <dbReference type="ARBA" id="ARBA00023224"/>
    </source>
</evidence>
<evidence type="ECO:0000256" key="4">
    <source>
        <dbReference type="ARBA" id="ARBA00022989"/>
    </source>
</evidence>
<dbReference type="GO" id="GO:0016493">
    <property type="term" value="F:C-C chemokine receptor activity"/>
    <property type="evidence" value="ECO:0007669"/>
    <property type="project" value="TreeGrafter"/>
</dbReference>
<keyword evidence="7" id="KW-0675">Receptor</keyword>
<evidence type="ECO:0000256" key="6">
    <source>
        <dbReference type="ARBA" id="ARBA00023136"/>
    </source>
</evidence>
<accession>A0A401NTY6</accession>
<organism evidence="11 12">
    <name type="scientific">Scyliorhinus torazame</name>
    <name type="common">Cloudy catshark</name>
    <name type="synonym">Catulus torazame</name>
    <dbReference type="NCBI Taxonomy" id="75743"/>
    <lineage>
        <taxon>Eukaryota</taxon>
        <taxon>Metazoa</taxon>
        <taxon>Chordata</taxon>
        <taxon>Craniata</taxon>
        <taxon>Vertebrata</taxon>
        <taxon>Chondrichthyes</taxon>
        <taxon>Elasmobranchii</taxon>
        <taxon>Galeomorphii</taxon>
        <taxon>Galeoidea</taxon>
        <taxon>Carcharhiniformes</taxon>
        <taxon>Scyliorhinidae</taxon>
        <taxon>Scyliorhinus</taxon>
    </lineage>
</organism>
<dbReference type="EMBL" id="BFAA01002744">
    <property type="protein sequence ID" value="GCB64345.1"/>
    <property type="molecule type" value="Genomic_DNA"/>
</dbReference>
<comment type="caution">
    <text evidence="11">The sequence shown here is derived from an EMBL/GenBank/DDBJ whole genome shotgun (WGS) entry which is preliminary data.</text>
</comment>
<evidence type="ECO:0000256" key="9">
    <source>
        <dbReference type="SAM" id="Phobius"/>
    </source>
</evidence>
<feature type="transmembrane region" description="Helical" evidence="9">
    <location>
        <begin position="315"/>
        <end position="336"/>
    </location>
</feature>
<sequence length="533" mass="59005">MDIQSSFVKDKLLLSMNATPGCIFPVLVDCSPAKNQTEVQTAIHKVTLATCSLLLAFVFCLGSYGNLIVFSSFFNPAFRKFRTHFDFMILNLSFCDLFVCLVAVPMFGFVMFFDDRSSMSDSFCFAFHLTSTGFVIMSLKTVAVIAVHRLRMVLGQQSNQPYSFACTLLLTIVLWVISFILATLSAMNKYHSSRICVPLLGLMNEEGKAILYTYVVDFTLCVGIVAISYALIAQTLHKNAQVRRCPMITVVDPKKPDCFVPPDGSEPSLYRKQKRDKPPHVQTHLYTHNKIKNATSSNKKLEQTVNLSAVKDSKAVVTCIMILLSVVCCLPLGVALVHDVLSSESSFIVYQFELCGLTLVFFRSGLNPFIYSRNNSGLRKKVAWCVQLAALLLCCKQKTRLKAVGDGSLVVNRNKSSHHDTNSAYILSPKSQKMLVDQACGPSNSRDVFTSVGQQQNAPSASTLINTRIEPYYSIYNSSISQEGSTPTGLQPRKYTCGSAQSYTGMYYHISKTSDIMQDCDSTSAKHIPVPSV</sequence>
<feature type="transmembrane region" description="Helical" evidence="9">
    <location>
        <begin position="162"/>
        <end position="184"/>
    </location>
</feature>
<dbReference type="Gene3D" id="1.20.1070.10">
    <property type="entry name" value="Rhodopsin 7-helix transmembrane proteins"/>
    <property type="match status" value="1"/>
</dbReference>
<dbReference type="PROSITE" id="PS50262">
    <property type="entry name" value="G_PROTEIN_RECEP_F1_2"/>
    <property type="match status" value="1"/>
</dbReference>
<reference evidence="11 12" key="1">
    <citation type="journal article" date="2018" name="Nat. Ecol. Evol.">
        <title>Shark genomes provide insights into elasmobranch evolution and the origin of vertebrates.</title>
        <authorList>
            <person name="Hara Y"/>
            <person name="Yamaguchi K"/>
            <person name="Onimaru K"/>
            <person name="Kadota M"/>
            <person name="Koyanagi M"/>
            <person name="Keeley SD"/>
            <person name="Tatsumi K"/>
            <person name="Tanaka K"/>
            <person name="Motone F"/>
            <person name="Kageyama Y"/>
            <person name="Nozu R"/>
            <person name="Adachi N"/>
            <person name="Nishimura O"/>
            <person name="Nakagawa R"/>
            <person name="Tanegashima C"/>
            <person name="Kiyatake I"/>
            <person name="Matsumoto R"/>
            <person name="Murakumo K"/>
            <person name="Nishida K"/>
            <person name="Terakita A"/>
            <person name="Kuratani S"/>
            <person name="Sato K"/>
            <person name="Hyodo S Kuraku.S."/>
        </authorList>
    </citation>
    <scope>NUCLEOTIDE SEQUENCE [LARGE SCALE GENOMIC DNA]</scope>
</reference>
<feature type="transmembrane region" description="Helical" evidence="9">
    <location>
        <begin position="87"/>
        <end position="113"/>
    </location>
</feature>
<evidence type="ECO:0000259" key="10">
    <source>
        <dbReference type="PROSITE" id="PS50262"/>
    </source>
</evidence>
<name>A0A401NTY6_SCYTO</name>
<feature type="domain" description="G-protein coupled receptors family 1 profile" evidence="10">
    <location>
        <begin position="65"/>
        <end position="371"/>
    </location>
</feature>